<evidence type="ECO:0000256" key="3">
    <source>
        <dbReference type="ARBA" id="ARBA00023163"/>
    </source>
</evidence>
<sequence>MADHPDFRLNDFIPYLLSQAAEAIGQQFAAIYRDRYGMLNTEWRVLAHLGEAGGLTAKQIGAQARVHKTKVSRAVVALERKRFVARTTSDTDRRSATLELTKTGRKVYEDLAVIAREYDRQLAHSLGQKGREDLVTQLRQLSSRRT</sequence>
<accession>A0A4V6PK03</accession>
<keyword evidence="3" id="KW-0804">Transcription</keyword>
<keyword evidence="6" id="KW-1185">Reference proteome</keyword>
<dbReference type="InterPro" id="IPR052067">
    <property type="entry name" value="Metal_resp_HTH_trans_reg"/>
</dbReference>
<evidence type="ECO:0000256" key="1">
    <source>
        <dbReference type="ARBA" id="ARBA00023015"/>
    </source>
</evidence>
<organism evidence="5 6">
    <name type="scientific">Pseudohoeflea suaedae</name>
    <dbReference type="NCBI Taxonomy" id="877384"/>
    <lineage>
        <taxon>Bacteria</taxon>
        <taxon>Pseudomonadati</taxon>
        <taxon>Pseudomonadota</taxon>
        <taxon>Alphaproteobacteria</taxon>
        <taxon>Hyphomicrobiales</taxon>
        <taxon>Rhizobiaceae</taxon>
        <taxon>Pseudohoeflea</taxon>
    </lineage>
</organism>
<keyword evidence="1" id="KW-0805">Transcription regulation</keyword>
<dbReference type="Gene3D" id="1.10.10.10">
    <property type="entry name" value="Winged helix-like DNA-binding domain superfamily/Winged helix DNA-binding domain"/>
    <property type="match status" value="1"/>
</dbReference>
<dbReference type="PANTHER" id="PTHR35790:SF4">
    <property type="entry name" value="HTH-TYPE TRANSCRIPTIONAL REGULATOR PCHR"/>
    <property type="match status" value="1"/>
</dbReference>
<gene>
    <name evidence="5" type="ORF">E2A64_16025</name>
</gene>
<evidence type="ECO:0000313" key="5">
    <source>
        <dbReference type="EMBL" id="TDH35208.1"/>
    </source>
</evidence>
<dbReference type="Pfam" id="PF12802">
    <property type="entry name" value="MarR_2"/>
    <property type="match status" value="1"/>
</dbReference>
<feature type="domain" description="HTH marR-type" evidence="4">
    <location>
        <begin position="10"/>
        <end position="143"/>
    </location>
</feature>
<dbReference type="EMBL" id="SMSI01000003">
    <property type="protein sequence ID" value="TDH35208.1"/>
    <property type="molecule type" value="Genomic_DNA"/>
</dbReference>
<dbReference type="GO" id="GO:0003700">
    <property type="term" value="F:DNA-binding transcription factor activity"/>
    <property type="evidence" value="ECO:0007669"/>
    <property type="project" value="InterPro"/>
</dbReference>
<dbReference type="Proteomes" id="UP000295131">
    <property type="component" value="Unassembled WGS sequence"/>
</dbReference>
<dbReference type="PROSITE" id="PS50995">
    <property type="entry name" value="HTH_MARR_2"/>
    <property type="match status" value="1"/>
</dbReference>
<dbReference type="InterPro" id="IPR036388">
    <property type="entry name" value="WH-like_DNA-bd_sf"/>
</dbReference>
<name>A0A4V6PK03_9HYPH</name>
<comment type="caution">
    <text evidence="5">The sequence shown here is derived from an EMBL/GenBank/DDBJ whole genome shotgun (WGS) entry which is preliminary data.</text>
</comment>
<dbReference type="InterPro" id="IPR036390">
    <property type="entry name" value="WH_DNA-bd_sf"/>
</dbReference>
<keyword evidence="2" id="KW-0238">DNA-binding</keyword>
<reference evidence="5 6" key="1">
    <citation type="journal article" date="2013" name="Int. J. Syst. Evol. Microbiol.">
        <title>Hoeflea suaedae sp. nov., an endophytic bacterium isolated from the root of the halophyte Suaeda maritima.</title>
        <authorList>
            <person name="Chung E.J."/>
            <person name="Park J.A."/>
            <person name="Pramanik P."/>
            <person name="Bibi F."/>
            <person name="Jeon C.O."/>
            <person name="Chung Y.R."/>
        </authorList>
    </citation>
    <scope>NUCLEOTIDE SEQUENCE [LARGE SCALE GENOMIC DNA]</scope>
    <source>
        <strain evidence="5 6">YC6898</strain>
    </source>
</reference>
<proteinExistence type="predicted"/>
<dbReference type="GO" id="GO:0003677">
    <property type="term" value="F:DNA binding"/>
    <property type="evidence" value="ECO:0007669"/>
    <property type="project" value="UniProtKB-KW"/>
</dbReference>
<protein>
    <submittedName>
        <fullName evidence="5">MarR family transcriptional regulator</fullName>
    </submittedName>
</protein>
<dbReference type="SMART" id="SM00347">
    <property type="entry name" value="HTH_MARR"/>
    <property type="match status" value="1"/>
</dbReference>
<dbReference type="AlphaFoldDB" id="A0A4V6PK03"/>
<dbReference type="InterPro" id="IPR000835">
    <property type="entry name" value="HTH_MarR-typ"/>
</dbReference>
<evidence type="ECO:0000256" key="2">
    <source>
        <dbReference type="ARBA" id="ARBA00023125"/>
    </source>
</evidence>
<dbReference type="OrthoDB" id="8906692at2"/>
<dbReference type="PANTHER" id="PTHR35790">
    <property type="entry name" value="HTH-TYPE TRANSCRIPTIONAL REGULATOR PCHR"/>
    <property type="match status" value="1"/>
</dbReference>
<dbReference type="SUPFAM" id="SSF46785">
    <property type="entry name" value="Winged helix' DNA-binding domain"/>
    <property type="match status" value="1"/>
</dbReference>
<evidence type="ECO:0000259" key="4">
    <source>
        <dbReference type="PROSITE" id="PS50995"/>
    </source>
</evidence>
<dbReference type="RefSeq" id="WP_133285492.1">
    <property type="nucleotide sequence ID" value="NZ_SMSI01000003.1"/>
</dbReference>
<evidence type="ECO:0000313" key="6">
    <source>
        <dbReference type="Proteomes" id="UP000295131"/>
    </source>
</evidence>